<organism evidence="1 2">
    <name type="scientific">Rugosibacter aromaticivorans</name>
    <dbReference type="NCBI Taxonomy" id="1565605"/>
    <lineage>
        <taxon>Bacteria</taxon>
        <taxon>Pseudomonadati</taxon>
        <taxon>Pseudomonadota</taxon>
        <taxon>Betaproteobacteria</taxon>
        <taxon>Nitrosomonadales</taxon>
        <taxon>Sterolibacteriaceae</taxon>
        <taxon>Rugosibacter</taxon>
    </lineage>
</organism>
<dbReference type="Proteomes" id="UP000061603">
    <property type="component" value="Chromosome"/>
</dbReference>
<protein>
    <submittedName>
        <fullName evidence="1">Uncharacterized protein</fullName>
    </submittedName>
</protein>
<dbReference type="HOGENOM" id="CLU_2370858_0_0_4"/>
<gene>
    <name evidence="1" type="ORF">PG1C_13725</name>
</gene>
<keyword evidence="2" id="KW-1185">Reference proteome</keyword>
<dbReference type="STRING" id="1565605.PG1C_13725"/>
<dbReference type="EMBL" id="CP010554">
    <property type="protein sequence ID" value="AJP49201.1"/>
    <property type="molecule type" value="Genomic_DNA"/>
</dbReference>
<dbReference type="AlphaFoldDB" id="A0A0C5JPG4"/>
<proteinExistence type="predicted"/>
<reference evidence="1 2" key="1">
    <citation type="journal article" date="2015" name="Genome Announc.">
        <title>Complete Genome Sequence of a Novel Bacterium within the Family Rhodocyclaceae That Degrades Polycyclic Aromatic Hydrocarbons.</title>
        <authorList>
            <person name="Singleton D.R."/>
            <person name="Dickey A.N."/>
            <person name="Scholl E.H."/>
            <person name="Wright F.A."/>
            <person name="Aitken M.D."/>
        </authorList>
    </citation>
    <scope>NUCLEOTIDE SEQUENCE [LARGE SCALE GENOMIC DNA]</scope>
    <source>
        <strain evidence="2">PG1-Ca6</strain>
    </source>
</reference>
<evidence type="ECO:0000313" key="1">
    <source>
        <dbReference type="EMBL" id="AJP49201.1"/>
    </source>
</evidence>
<name>A0A0C5JPG4_9PROT</name>
<dbReference type="InterPro" id="IPR023606">
    <property type="entry name" value="CoA-Trfase_III_dom_1_sf"/>
</dbReference>
<dbReference type="SUPFAM" id="SSF89796">
    <property type="entry name" value="CoA-transferase family III (CaiB/BaiF)"/>
    <property type="match status" value="1"/>
</dbReference>
<sequence length="95" mass="9748">MAAPHYIVWQRRPMCLSKAIALGLCGGWGQTGPLAGAPVHDIGAPGGDLAGSMFSVVAVLGALLQRNQSGKDSILVDYRCAGELDDATHWGSSGA</sequence>
<accession>A0A0C5JPG4</accession>
<evidence type="ECO:0000313" key="2">
    <source>
        <dbReference type="Proteomes" id="UP000061603"/>
    </source>
</evidence>
<dbReference type="KEGG" id="rbu:PG1C_13725"/>